<dbReference type="GO" id="GO:0004065">
    <property type="term" value="F:arylsulfatase activity"/>
    <property type="evidence" value="ECO:0007669"/>
    <property type="project" value="TreeGrafter"/>
</dbReference>
<dbReference type="RefSeq" id="WP_188071256.1">
    <property type="nucleotide sequence ID" value="NZ_BSPS01000025.1"/>
</dbReference>
<organism evidence="6 7">
    <name type="scientific">Sphingobium jiangsuense</name>
    <dbReference type="NCBI Taxonomy" id="870476"/>
    <lineage>
        <taxon>Bacteria</taxon>
        <taxon>Pseudomonadati</taxon>
        <taxon>Pseudomonadota</taxon>
        <taxon>Alphaproteobacteria</taxon>
        <taxon>Sphingomonadales</taxon>
        <taxon>Sphingomonadaceae</taxon>
        <taxon>Sphingobium</taxon>
    </lineage>
</organism>
<keyword evidence="7" id="KW-1185">Reference proteome</keyword>
<dbReference type="GO" id="GO:0046872">
    <property type="term" value="F:metal ion binding"/>
    <property type="evidence" value="ECO:0007669"/>
    <property type="project" value="UniProtKB-KW"/>
</dbReference>
<dbReference type="InterPro" id="IPR000917">
    <property type="entry name" value="Sulfatase_N"/>
</dbReference>
<evidence type="ECO:0000256" key="4">
    <source>
        <dbReference type="ARBA" id="ARBA00022837"/>
    </source>
</evidence>
<dbReference type="Proteomes" id="UP000571950">
    <property type="component" value="Unassembled WGS sequence"/>
</dbReference>
<feature type="domain" description="Sulfatase N-terminal" evidence="5">
    <location>
        <begin position="31"/>
        <end position="346"/>
    </location>
</feature>
<keyword evidence="4" id="KW-0106">Calcium</keyword>
<accession>A0A7W6FQ56</accession>
<dbReference type="Pfam" id="PF00884">
    <property type="entry name" value="Sulfatase"/>
    <property type="match status" value="1"/>
</dbReference>
<gene>
    <name evidence="6" type="ORF">GGR43_001409</name>
</gene>
<dbReference type="AlphaFoldDB" id="A0A7W6FQ56"/>
<dbReference type="EMBL" id="JACIDT010000004">
    <property type="protein sequence ID" value="MBB3925694.1"/>
    <property type="molecule type" value="Genomic_DNA"/>
</dbReference>
<evidence type="ECO:0000256" key="1">
    <source>
        <dbReference type="ARBA" id="ARBA00008779"/>
    </source>
</evidence>
<dbReference type="InterPro" id="IPR050738">
    <property type="entry name" value="Sulfatase"/>
</dbReference>
<name>A0A7W6FQ56_9SPHN</name>
<evidence type="ECO:0000256" key="2">
    <source>
        <dbReference type="ARBA" id="ARBA00022723"/>
    </source>
</evidence>
<dbReference type="Gene3D" id="3.30.1120.10">
    <property type="match status" value="1"/>
</dbReference>
<evidence type="ECO:0000313" key="6">
    <source>
        <dbReference type="EMBL" id="MBB3925694.1"/>
    </source>
</evidence>
<evidence type="ECO:0000256" key="3">
    <source>
        <dbReference type="ARBA" id="ARBA00022801"/>
    </source>
</evidence>
<dbReference type="InterPro" id="IPR024607">
    <property type="entry name" value="Sulfatase_CS"/>
</dbReference>
<dbReference type="PANTHER" id="PTHR42693:SF53">
    <property type="entry name" value="ENDO-4-O-SULFATASE"/>
    <property type="match status" value="1"/>
</dbReference>
<dbReference type="PROSITE" id="PS51318">
    <property type="entry name" value="TAT"/>
    <property type="match status" value="1"/>
</dbReference>
<dbReference type="PANTHER" id="PTHR42693">
    <property type="entry name" value="ARYLSULFATASE FAMILY MEMBER"/>
    <property type="match status" value="1"/>
</dbReference>
<dbReference type="InterPro" id="IPR017850">
    <property type="entry name" value="Alkaline_phosphatase_core_sf"/>
</dbReference>
<keyword evidence="3" id="KW-0378">Hydrolase</keyword>
<protein>
    <submittedName>
        <fullName evidence="6">Arylsulfatase A-like enzyme</fullName>
    </submittedName>
</protein>
<keyword evidence="2" id="KW-0479">Metal-binding</keyword>
<proteinExistence type="inferred from homology"/>
<dbReference type="SUPFAM" id="SSF53649">
    <property type="entry name" value="Alkaline phosphatase-like"/>
    <property type="match status" value="1"/>
</dbReference>
<comment type="similarity">
    <text evidence="1">Belongs to the sulfatase family.</text>
</comment>
<dbReference type="InterPro" id="IPR006311">
    <property type="entry name" value="TAT_signal"/>
</dbReference>
<reference evidence="6 7" key="1">
    <citation type="submission" date="2020-08" db="EMBL/GenBank/DDBJ databases">
        <title>Genomic Encyclopedia of Type Strains, Phase IV (KMG-IV): sequencing the most valuable type-strain genomes for metagenomic binning, comparative biology and taxonomic classification.</title>
        <authorList>
            <person name="Goeker M."/>
        </authorList>
    </citation>
    <scope>NUCLEOTIDE SEQUENCE [LARGE SCALE GENOMIC DNA]</scope>
    <source>
        <strain evidence="6 7">DSM 26189</strain>
    </source>
</reference>
<evidence type="ECO:0000259" key="5">
    <source>
        <dbReference type="Pfam" id="PF00884"/>
    </source>
</evidence>
<sequence>MRRRHFIGGLAAGLAAAPLGAKIGSGRAAAPDIVFIMADDLGIADIGVYGARHIRTPHIDSLAKDGLLLTEGYSSSASCTPTRVALATGCYQGRFAVGLEEPLSGRKDHLGLPADRPTIASVLRDRGYRTALVGKWHMGLPPLHGPLQHGYESYFGLLGGAADYFRHRYALDRQAPGDGLHRDDRPVEAAGYMTELLGKEAVRVIEARDPRPLFLSLHFTAPHYPWEGPEDEAVSRSLTSISHWSGGSLATYARMVEAMDGAIGEVLAALRRSGRADNCIVVFTSDNGGERFSDTWPFTGVKGELLEGGIRVPLLMRWPSRLKAGARSGQVMASMDFLPTLLGAAGGEPDKAGRFDGDNLLPVLLGREPPRERTLFWRFKASGQAAVRRGDWKYLKLGGKEHLFNLKDDPRERAERSGEHPALLEELKALHADWERGMLPYPPDSLSEPVRNHYPDRY</sequence>
<dbReference type="PROSITE" id="PS00149">
    <property type="entry name" value="SULFATASE_2"/>
    <property type="match status" value="1"/>
</dbReference>
<comment type="caution">
    <text evidence="6">The sequence shown here is derived from an EMBL/GenBank/DDBJ whole genome shotgun (WGS) entry which is preliminary data.</text>
</comment>
<evidence type="ECO:0000313" key="7">
    <source>
        <dbReference type="Proteomes" id="UP000571950"/>
    </source>
</evidence>
<dbReference type="Gene3D" id="3.40.720.10">
    <property type="entry name" value="Alkaline Phosphatase, subunit A"/>
    <property type="match status" value="1"/>
</dbReference>